<gene>
    <name evidence="1" type="ORF">CC1G_05618</name>
</gene>
<dbReference type="AlphaFoldDB" id="A8P1N2"/>
<dbReference type="Proteomes" id="UP000001861">
    <property type="component" value="Unassembled WGS sequence"/>
</dbReference>
<dbReference type="HOGENOM" id="CLU_2209883_0_0_1"/>
<reference evidence="1 2" key="1">
    <citation type="journal article" date="2010" name="Proc. Natl. Acad. Sci. U.S.A.">
        <title>Insights into evolution of multicellular fungi from the assembled chromosomes of the mushroom Coprinopsis cinerea (Coprinus cinereus).</title>
        <authorList>
            <person name="Stajich J.E."/>
            <person name="Wilke S.K."/>
            <person name="Ahren D."/>
            <person name="Au C.H."/>
            <person name="Birren B.W."/>
            <person name="Borodovsky M."/>
            <person name="Burns C."/>
            <person name="Canback B."/>
            <person name="Casselton L.A."/>
            <person name="Cheng C.K."/>
            <person name="Deng J."/>
            <person name="Dietrich F.S."/>
            <person name="Fargo D.C."/>
            <person name="Farman M.L."/>
            <person name="Gathman A.C."/>
            <person name="Goldberg J."/>
            <person name="Guigo R."/>
            <person name="Hoegger P.J."/>
            <person name="Hooker J.B."/>
            <person name="Huggins A."/>
            <person name="James T.Y."/>
            <person name="Kamada T."/>
            <person name="Kilaru S."/>
            <person name="Kodira C."/>
            <person name="Kues U."/>
            <person name="Kupfer D."/>
            <person name="Kwan H.S."/>
            <person name="Lomsadze A."/>
            <person name="Li W."/>
            <person name="Lilly W.W."/>
            <person name="Ma L.J."/>
            <person name="Mackey A.J."/>
            <person name="Manning G."/>
            <person name="Martin F."/>
            <person name="Muraguchi H."/>
            <person name="Natvig D.O."/>
            <person name="Palmerini H."/>
            <person name="Ramesh M.A."/>
            <person name="Rehmeyer C.J."/>
            <person name="Roe B.A."/>
            <person name="Shenoy N."/>
            <person name="Stanke M."/>
            <person name="Ter-Hovhannisyan V."/>
            <person name="Tunlid A."/>
            <person name="Velagapudi R."/>
            <person name="Vision T.J."/>
            <person name="Zeng Q."/>
            <person name="Zolan M.E."/>
            <person name="Pukkila P.J."/>
        </authorList>
    </citation>
    <scope>NUCLEOTIDE SEQUENCE [LARGE SCALE GENOMIC DNA]</scope>
    <source>
        <strain evidence="2">Okayama-7 / 130 / ATCC MYA-4618 / FGSC 9003</strain>
    </source>
</reference>
<name>A8P1N2_COPC7</name>
<evidence type="ECO:0000313" key="1">
    <source>
        <dbReference type="EMBL" id="EAU83714.2"/>
    </source>
</evidence>
<sequence>MSKIKLLGLNPNPDFMCMDARSGPGGSFLTMRSLATIRVYCPELESLGVYVDTGVKDFVCPFDDDDGVQDEDAGVIEPFGNLEELVIGGPGDITTANMFTTSLSLPN</sequence>
<dbReference type="RefSeq" id="XP_001838137.2">
    <property type="nucleotide sequence ID" value="XM_001838085.2"/>
</dbReference>
<dbReference type="GeneID" id="6014706"/>
<evidence type="ECO:0000313" key="2">
    <source>
        <dbReference type="Proteomes" id="UP000001861"/>
    </source>
</evidence>
<dbReference type="KEGG" id="cci:CC1G_05618"/>
<protein>
    <submittedName>
        <fullName evidence="1">Uncharacterized protein</fullName>
    </submittedName>
</protein>
<dbReference type="EMBL" id="AACS02000013">
    <property type="protein sequence ID" value="EAU83714.2"/>
    <property type="molecule type" value="Genomic_DNA"/>
</dbReference>
<dbReference type="VEuPathDB" id="FungiDB:CC1G_05618"/>
<dbReference type="InParanoid" id="A8P1N2"/>
<organism evidence="1 2">
    <name type="scientific">Coprinopsis cinerea (strain Okayama-7 / 130 / ATCC MYA-4618 / FGSC 9003)</name>
    <name type="common">Inky cap fungus</name>
    <name type="synonym">Hormographiella aspergillata</name>
    <dbReference type="NCBI Taxonomy" id="240176"/>
    <lineage>
        <taxon>Eukaryota</taxon>
        <taxon>Fungi</taxon>
        <taxon>Dikarya</taxon>
        <taxon>Basidiomycota</taxon>
        <taxon>Agaricomycotina</taxon>
        <taxon>Agaricomycetes</taxon>
        <taxon>Agaricomycetidae</taxon>
        <taxon>Agaricales</taxon>
        <taxon>Agaricineae</taxon>
        <taxon>Psathyrellaceae</taxon>
        <taxon>Coprinopsis</taxon>
    </lineage>
</organism>
<keyword evidence="2" id="KW-1185">Reference proteome</keyword>
<accession>A8P1N2</accession>
<comment type="caution">
    <text evidence="1">The sequence shown here is derived from an EMBL/GenBank/DDBJ whole genome shotgun (WGS) entry which is preliminary data.</text>
</comment>
<proteinExistence type="predicted"/>